<evidence type="ECO:0000256" key="12">
    <source>
        <dbReference type="SAM" id="SignalP"/>
    </source>
</evidence>
<evidence type="ECO:0000256" key="5">
    <source>
        <dbReference type="ARBA" id="ARBA00022729"/>
    </source>
</evidence>
<dbReference type="InterPro" id="IPR037066">
    <property type="entry name" value="Plug_dom_sf"/>
</dbReference>
<name>A0A9D2BNU9_9BACT</name>
<dbReference type="InterPro" id="IPR000531">
    <property type="entry name" value="Beta-barrel_TonB"/>
</dbReference>
<keyword evidence="3 10" id="KW-1134">Transmembrane beta strand</keyword>
<keyword evidence="8 15" id="KW-0675">Receptor</keyword>
<accession>A0A9D2BNU9</accession>
<evidence type="ECO:0000256" key="2">
    <source>
        <dbReference type="ARBA" id="ARBA00022448"/>
    </source>
</evidence>
<dbReference type="EMBL" id="DXEN01000019">
    <property type="protein sequence ID" value="HIX85674.1"/>
    <property type="molecule type" value="Genomic_DNA"/>
</dbReference>
<comment type="caution">
    <text evidence="15">The sequence shown here is derived from an EMBL/GenBank/DDBJ whole genome shotgun (WGS) entry which is preliminary data.</text>
</comment>
<dbReference type="GO" id="GO:0015344">
    <property type="term" value="F:siderophore uptake transmembrane transporter activity"/>
    <property type="evidence" value="ECO:0007669"/>
    <property type="project" value="TreeGrafter"/>
</dbReference>
<keyword evidence="5 12" id="KW-0732">Signal</keyword>
<reference evidence="15" key="2">
    <citation type="submission" date="2021-04" db="EMBL/GenBank/DDBJ databases">
        <authorList>
            <person name="Gilroy R."/>
        </authorList>
    </citation>
    <scope>NUCLEOTIDE SEQUENCE</scope>
    <source>
        <strain evidence="15">ChiHecec2B26-12326</strain>
    </source>
</reference>
<protein>
    <submittedName>
        <fullName evidence="15">TonB-dependent receptor</fullName>
    </submittedName>
</protein>
<keyword evidence="2 10" id="KW-0813">Transport</keyword>
<dbReference type="Gene3D" id="2.40.170.20">
    <property type="entry name" value="TonB-dependent receptor, beta-barrel domain"/>
    <property type="match status" value="1"/>
</dbReference>
<feature type="signal peptide" evidence="12">
    <location>
        <begin position="1"/>
        <end position="25"/>
    </location>
</feature>
<dbReference type="Proteomes" id="UP000823847">
    <property type="component" value="Unassembled WGS sequence"/>
</dbReference>
<evidence type="ECO:0000256" key="4">
    <source>
        <dbReference type="ARBA" id="ARBA00022692"/>
    </source>
</evidence>
<evidence type="ECO:0000313" key="16">
    <source>
        <dbReference type="Proteomes" id="UP000823847"/>
    </source>
</evidence>
<feature type="chain" id="PRO_5038701471" evidence="12">
    <location>
        <begin position="26"/>
        <end position="667"/>
    </location>
</feature>
<proteinExistence type="inferred from homology"/>
<dbReference type="PANTHER" id="PTHR30069:SF29">
    <property type="entry name" value="HEMOGLOBIN AND HEMOGLOBIN-HAPTOGLOBIN-BINDING PROTEIN 1-RELATED"/>
    <property type="match status" value="1"/>
</dbReference>
<keyword evidence="9 10" id="KW-0998">Cell outer membrane</keyword>
<evidence type="ECO:0000256" key="3">
    <source>
        <dbReference type="ARBA" id="ARBA00022452"/>
    </source>
</evidence>
<evidence type="ECO:0000256" key="6">
    <source>
        <dbReference type="ARBA" id="ARBA00023077"/>
    </source>
</evidence>
<comment type="subcellular location">
    <subcellularLocation>
        <location evidence="1 10">Cell outer membrane</location>
        <topology evidence="1 10">Multi-pass membrane protein</topology>
    </subcellularLocation>
</comment>
<dbReference type="AlphaFoldDB" id="A0A9D2BNU9"/>
<feature type="domain" description="TonB-dependent receptor plug" evidence="14">
    <location>
        <begin position="51"/>
        <end position="142"/>
    </location>
</feature>
<evidence type="ECO:0000256" key="8">
    <source>
        <dbReference type="ARBA" id="ARBA00023170"/>
    </source>
</evidence>
<dbReference type="InterPro" id="IPR036942">
    <property type="entry name" value="Beta-barrel_TonB_sf"/>
</dbReference>
<dbReference type="PROSITE" id="PS52016">
    <property type="entry name" value="TONB_DEPENDENT_REC_3"/>
    <property type="match status" value="1"/>
</dbReference>
<dbReference type="Pfam" id="PF07715">
    <property type="entry name" value="Plug"/>
    <property type="match status" value="1"/>
</dbReference>
<evidence type="ECO:0000256" key="1">
    <source>
        <dbReference type="ARBA" id="ARBA00004571"/>
    </source>
</evidence>
<dbReference type="SUPFAM" id="SSF56935">
    <property type="entry name" value="Porins"/>
    <property type="match status" value="1"/>
</dbReference>
<reference evidence="15" key="1">
    <citation type="journal article" date="2021" name="PeerJ">
        <title>Extensive microbial diversity within the chicken gut microbiome revealed by metagenomics and culture.</title>
        <authorList>
            <person name="Gilroy R."/>
            <person name="Ravi A."/>
            <person name="Getino M."/>
            <person name="Pursley I."/>
            <person name="Horton D.L."/>
            <person name="Alikhan N.F."/>
            <person name="Baker D."/>
            <person name="Gharbi K."/>
            <person name="Hall N."/>
            <person name="Watson M."/>
            <person name="Adriaenssens E.M."/>
            <person name="Foster-Nyarko E."/>
            <person name="Jarju S."/>
            <person name="Secka A."/>
            <person name="Antonio M."/>
            <person name="Oren A."/>
            <person name="Chaudhuri R.R."/>
            <person name="La Ragione R."/>
            <person name="Hildebrand F."/>
            <person name="Pallen M.J."/>
        </authorList>
    </citation>
    <scope>NUCLEOTIDE SEQUENCE</scope>
    <source>
        <strain evidence="15">ChiHecec2B26-12326</strain>
    </source>
</reference>
<comment type="similarity">
    <text evidence="10 11">Belongs to the TonB-dependent receptor family.</text>
</comment>
<evidence type="ECO:0000256" key="11">
    <source>
        <dbReference type="RuleBase" id="RU003357"/>
    </source>
</evidence>
<dbReference type="InterPro" id="IPR012910">
    <property type="entry name" value="Plug_dom"/>
</dbReference>
<keyword evidence="4 10" id="KW-0812">Transmembrane</keyword>
<evidence type="ECO:0000259" key="14">
    <source>
        <dbReference type="Pfam" id="PF07715"/>
    </source>
</evidence>
<feature type="domain" description="TonB-dependent receptor-like beta-barrel" evidence="13">
    <location>
        <begin position="247"/>
        <end position="641"/>
    </location>
</feature>
<evidence type="ECO:0000256" key="9">
    <source>
        <dbReference type="ARBA" id="ARBA00023237"/>
    </source>
</evidence>
<evidence type="ECO:0000256" key="7">
    <source>
        <dbReference type="ARBA" id="ARBA00023136"/>
    </source>
</evidence>
<dbReference type="GO" id="GO:0044718">
    <property type="term" value="P:siderophore transmembrane transport"/>
    <property type="evidence" value="ECO:0007669"/>
    <property type="project" value="TreeGrafter"/>
</dbReference>
<dbReference type="Pfam" id="PF00593">
    <property type="entry name" value="TonB_dep_Rec_b-barrel"/>
    <property type="match status" value="1"/>
</dbReference>
<dbReference type="InterPro" id="IPR039426">
    <property type="entry name" value="TonB-dep_rcpt-like"/>
</dbReference>
<dbReference type="PANTHER" id="PTHR30069">
    <property type="entry name" value="TONB-DEPENDENT OUTER MEMBRANE RECEPTOR"/>
    <property type="match status" value="1"/>
</dbReference>
<dbReference type="Gene3D" id="2.170.130.10">
    <property type="entry name" value="TonB-dependent receptor, plug domain"/>
    <property type="match status" value="1"/>
</dbReference>
<organism evidence="15 16">
    <name type="scientific">Candidatus Parabacteroides intestinigallinarum</name>
    <dbReference type="NCBI Taxonomy" id="2838722"/>
    <lineage>
        <taxon>Bacteria</taxon>
        <taxon>Pseudomonadati</taxon>
        <taxon>Bacteroidota</taxon>
        <taxon>Bacteroidia</taxon>
        <taxon>Bacteroidales</taxon>
        <taxon>Tannerellaceae</taxon>
        <taxon>Parabacteroides</taxon>
    </lineage>
</organism>
<dbReference type="GO" id="GO:0009279">
    <property type="term" value="C:cell outer membrane"/>
    <property type="evidence" value="ECO:0007669"/>
    <property type="project" value="UniProtKB-SubCell"/>
</dbReference>
<evidence type="ECO:0000256" key="10">
    <source>
        <dbReference type="PROSITE-ProRule" id="PRU01360"/>
    </source>
</evidence>
<gene>
    <name evidence="15" type="ORF">H9848_03555</name>
</gene>
<keyword evidence="6 11" id="KW-0798">TonB box</keyword>
<evidence type="ECO:0000259" key="13">
    <source>
        <dbReference type="Pfam" id="PF00593"/>
    </source>
</evidence>
<evidence type="ECO:0000313" key="15">
    <source>
        <dbReference type="EMBL" id="HIX85674.1"/>
    </source>
</evidence>
<keyword evidence="7 10" id="KW-0472">Membrane</keyword>
<sequence>MRDLLGMRWLCALCVWLLTSGIVSAQRIDTTAYHELSGVEVVEKARPSVSRVGAPLQVMSRASIERLGVQELSEAVKRFSGVTVQDYGGIGGLKTVSVRSLGAKHTAVSYDGVTVTDAQSGQVDISRFSLDNVEMVSLSIGQSDDIFQTARVYASAGALNIQTGKPSFGEKSFNAYVKMKGGSFGLFNPVLHYDQRLGKRWSASLHGDFTRADGRYPYTLVNGDLVTREKRKNSDIQSYHLEGNLFGDFGKGGEFTFKAYYFDSERGLPGSVRLYNTNTSERLWDNNFFVQSGYTNRLNERFTVRALVKYNYAFTRYLDVSDKYAAGQQLDLNTQHEYYGSVGALYTPMERFSVALTTDLTRSRLSNNYVSGPNPKRFDSRSVLAAQYKDSRLTATASLLGTYITDKVEQGDTPADKKRLSPAVSLSWRPFAESTFRVRASYKDIIRVPTFTDLYYLRMGNTNLTPEKATQFDLGLTWSASCGEWLRHLDITVDGYYNWVKDKIVAMPTMYIWRMMNMGEVDIKGADVNLSAEFPLPYRMGLVLSGTYSYQYAVDITDPDAKNYKDQIPYTPRHSGTATVAWENPWVNVSYILTAVGDRYALPQNIDANRIDSYVEQSLSLNREFRFRGFGLRLQGEILNLADVNYDVIQYYPMPGRSWRLSICLSY</sequence>